<evidence type="ECO:0000313" key="1">
    <source>
        <dbReference type="EMBL" id="KTF07149.1"/>
    </source>
</evidence>
<dbReference type="EMBL" id="AYSL01000727">
    <property type="protein sequence ID" value="KTF07149.1"/>
    <property type="molecule type" value="Genomic_DNA"/>
</dbReference>
<proteinExistence type="predicted"/>
<sequence length="35" mass="4114">MHLLSQGRVLSLSPAVFRTKTERFQRKTLKRSQRG</sequence>
<name>A0A1B6NUK5_9ZZZZ</name>
<dbReference type="AlphaFoldDB" id="A0A1B6NUK5"/>
<organism evidence="1">
    <name type="scientific">marine sediment metagenome</name>
    <dbReference type="NCBI Taxonomy" id="412755"/>
    <lineage>
        <taxon>unclassified sequences</taxon>
        <taxon>metagenomes</taxon>
        <taxon>ecological metagenomes</taxon>
    </lineage>
</organism>
<accession>A0A1B6NUK5</accession>
<comment type="caution">
    <text evidence="1">The sequence shown here is derived from an EMBL/GenBank/DDBJ whole genome shotgun (WGS) entry which is preliminary data.</text>
</comment>
<reference evidence="1" key="1">
    <citation type="submission" date="2013-11" db="EMBL/GenBank/DDBJ databases">
        <title>Microbial diversity, functional groups and degradation webs in Northern and Southern Mediterranean and Red Sea marine crude oil polluted sites.</title>
        <authorList>
            <person name="Daffonchio D."/>
            <person name="Mapelli F."/>
            <person name="Ferrer M."/>
            <person name="Richter M."/>
            <person name="Cherif A."/>
            <person name="Malkawi H.I."/>
            <person name="Yakimov M.M."/>
            <person name="Abdel-Fattah Y.R."/>
            <person name="Blaghen M."/>
            <person name="Golyshin P.N."/>
            <person name="Kalogerakis N."/>
            <person name="Boon N."/>
            <person name="Magagnini M."/>
            <person name="Fava F."/>
        </authorList>
    </citation>
    <scope>NUCLEOTIDE SEQUENCE</scope>
</reference>
<gene>
    <name evidence="1" type="ORF">MGSAQ_001355</name>
</gene>
<protein>
    <submittedName>
        <fullName evidence="1">Uncharacterized protein</fullName>
    </submittedName>
</protein>